<protein>
    <submittedName>
        <fullName evidence="1">Uncharacterized protein</fullName>
    </submittedName>
</protein>
<dbReference type="Proteomes" id="UP001159428">
    <property type="component" value="Unassembled WGS sequence"/>
</dbReference>
<feature type="non-terminal residue" evidence="1">
    <location>
        <position position="396"/>
    </location>
</feature>
<name>A0AAU9VWQ1_9CNID</name>
<comment type="caution">
    <text evidence="1">The sequence shown here is derived from an EMBL/GenBank/DDBJ whole genome shotgun (WGS) entry which is preliminary data.</text>
</comment>
<evidence type="ECO:0000313" key="2">
    <source>
        <dbReference type="Proteomes" id="UP001159428"/>
    </source>
</evidence>
<proteinExistence type="predicted"/>
<gene>
    <name evidence="1" type="ORF">PMEA_00016820</name>
</gene>
<sequence length="396" mass="45134">SLKWFGNAEGTFLVALGGDRCPFGKNESACTFLVSFLNVSKRVASSNDNFITFGANCEECCPVVKKYVQLLCQEITNLEGKVFEIEGLKVTFKFEEVPNDMKMLAMLGGELSNSAKFFSSSKENCSDLKAHVEPLHVKNNAWQYFFRGVLKEAIAKSNLSGACKKFSDVPKDSPFSRVLTALKYEVKAKCLARKVIKWYDETQGTGQDLQYRFTGKESRLFCHNFMWLVKWLGSEKDSKRHRQTVLIYAYVGLKLRDCVSIFNRFDITAEQLSQLAVVAREYLRANALFLPSSVNPTVWTIGHIIPSHAQDVHRKYKQGLGTVTMEGREAKHIALKKLSENTTFQRQWPEIFKHGFVMLIWLPEQGFQLNTSKHNAVYIPARIFENSGYCYCNLEK</sequence>
<accession>A0AAU9VWQ1</accession>
<dbReference type="AlphaFoldDB" id="A0AAU9VWQ1"/>
<dbReference type="EMBL" id="CALNXJ010000003">
    <property type="protein sequence ID" value="CAH3036364.1"/>
    <property type="molecule type" value="Genomic_DNA"/>
</dbReference>
<reference evidence="1 2" key="1">
    <citation type="submission" date="2022-05" db="EMBL/GenBank/DDBJ databases">
        <authorList>
            <consortium name="Genoscope - CEA"/>
            <person name="William W."/>
        </authorList>
    </citation>
    <scope>NUCLEOTIDE SEQUENCE [LARGE SCALE GENOMIC DNA]</scope>
</reference>
<evidence type="ECO:0000313" key="1">
    <source>
        <dbReference type="EMBL" id="CAH3036364.1"/>
    </source>
</evidence>
<feature type="non-terminal residue" evidence="1">
    <location>
        <position position="1"/>
    </location>
</feature>
<organism evidence="1 2">
    <name type="scientific">Pocillopora meandrina</name>
    <dbReference type="NCBI Taxonomy" id="46732"/>
    <lineage>
        <taxon>Eukaryota</taxon>
        <taxon>Metazoa</taxon>
        <taxon>Cnidaria</taxon>
        <taxon>Anthozoa</taxon>
        <taxon>Hexacorallia</taxon>
        <taxon>Scleractinia</taxon>
        <taxon>Astrocoeniina</taxon>
        <taxon>Pocilloporidae</taxon>
        <taxon>Pocillopora</taxon>
    </lineage>
</organism>
<keyword evidence="2" id="KW-1185">Reference proteome</keyword>